<dbReference type="EMBL" id="JACQXR010000019">
    <property type="protein sequence ID" value="MBI4725941.1"/>
    <property type="molecule type" value="Genomic_DNA"/>
</dbReference>
<feature type="chain" id="PRO_5037826385" description="DUF3078 domain-containing protein" evidence="1">
    <location>
        <begin position="27"/>
        <end position="137"/>
    </location>
</feature>
<feature type="signal peptide" evidence="1">
    <location>
        <begin position="1"/>
        <end position="26"/>
    </location>
</feature>
<keyword evidence="1" id="KW-0732">Signal</keyword>
<reference evidence="2" key="1">
    <citation type="submission" date="2020-07" db="EMBL/GenBank/DDBJ databases">
        <title>Huge and variable diversity of episymbiotic CPR bacteria and DPANN archaea in groundwater ecosystems.</title>
        <authorList>
            <person name="He C.Y."/>
            <person name="Keren R."/>
            <person name="Whittaker M."/>
            <person name="Farag I.F."/>
            <person name="Doudna J."/>
            <person name="Cate J.H.D."/>
            <person name="Banfield J.F."/>
        </authorList>
    </citation>
    <scope>NUCLEOTIDE SEQUENCE</scope>
    <source>
        <strain evidence="2">NC_groundwater_1520_Pr4_B-0.1um_53_5</strain>
    </source>
</reference>
<sequence>MPNDKVKISVFILLLGLLFLPARAFAQSPDKEAIDSLAAYYQEYFMQLMEEWRMEKMVEFARQWNVNMAGGWELGLNRAFWEERFSLSLSLGLSTARQSQVLIMEYRINPSLLLKGEVSRQLFKSDAWLDLIFKAEY</sequence>
<name>A0A933I822_UNCT6</name>
<organism evidence="2 3">
    <name type="scientific">candidate division TA06 bacterium</name>
    <dbReference type="NCBI Taxonomy" id="2250710"/>
    <lineage>
        <taxon>Bacteria</taxon>
        <taxon>Bacteria division TA06</taxon>
    </lineage>
</organism>
<proteinExistence type="predicted"/>
<evidence type="ECO:0000256" key="1">
    <source>
        <dbReference type="SAM" id="SignalP"/>
    </source>
</evidence>
<dbReference type="AlphaFoldDB" id="A0A933I822"/>
<comment type="caution">
    <text evidence="2">The sequence shown here is derived from an EMBL/GenBank/DDBJ whole genome shotgun (WGS) entry which is preliminary data.</text>
</comment>
<gene>
    <name evidence="2" type="ORF">HY768_01720</name>
</gene>
<protein>
    <recommendedName>
        <fullName evidence="4">DUF3078 domain-containing protein</fullName>
    </recommendedName>
</protein>
<dbReference type="Proteomes" id="UP000736328">
    <property type="component" value="Unassembled WGS sequence"/>
</dbReference>
<evidence type="ECO:0000313" key="2">
    <source>
        <dbReference type="EMBL" id="MBI4725941.1"/>
    </source>
</evidence>
<evidence type="ECO:0008006" key="4">
    <source>
        <dbReference type="Google" id="ProtNLM"/>
    </source>
</evidence>
<accession>A0A933I822</accession>
<evidence type="ECO:0000313" key="3">
    <source>
        <dbReference type="Proteomes" id="UP000736328"/>
    </source>
</evidence>